<reference evidence="1 2" key="1">
    <citation type="journal article" date="2019" name="G3 (Bethesda)">
        <title>Sequencing of a Wild Apple (Malus baccata) Genome Unravels the Differences Between Cultivated and Wild Apple Species Regarding Disease Resistance and Cold Tolerance.</title>
        <authorList>
            <person name="Chen X."/>
        </authorList>
    </citation>
    <scope>NUCLEOTIDE SEQUENCE [LARGE SCALE GENOMIC DNA]</scope>
    <source>
        <strain evidence="2">cv. Shandingzi</strain>
        <tissue evidence="1">Leaves</tissue>
    </source>
</reference>
<dbReference type="AlphaFoldDB" id="A0A540M8U8"/>
<accession>A0A540M8U8</accession>
<protein>
    <recommendedName>
        <fullName evidence="3">RNase H type-1 domain-containing protein</fullName>
    </recommendedName>
</protein>
<gene>
    <name evidence="1" type="ORF">C1H46_019242</name>
</gene>
<evidence type="ECO:0000313" key="1">
    <source>
        <dbReference type="EMBL" id="TQD95155.1"/>
    </source>
</evidence>
<comment type="caution">
    <text evidence="1">The sequence shown here is derived from an EMBL/GenBank/DDBJ whole genome shotgun (WGS) entry which is preliminary data.</text>
</comment>
<sequence length="82" mass="9003">MSGFVLASSRGLQNVILETDSLQIATALSAGSLNMSFVGPLVENFKFLLSTITGRYSTHVSEWHRPPSSAVRSELRQLFYLA</sequence>
<keyword evidence="2" id="KW-1185">Reference proteome</keyword>
<dbReference type="Proteomes" id="UP000315295">
    <property type="component" value="Unassembled WGS sequence"/>
</dbReference>
<evidence type="ECO:0008006" key="3">
    <source>
        <dbReference type="Google" id="ProtNLM"/>
    </source>
</evidence>
<organism evidence="1 2">
    <name type="scientific">Malus baccata</name>
    <name type="common">Siberian crab apple</name>
    <name type="synonym">Pyrus baccata</name>
    <dbReference type="NCBI Taxonomy" id="106549"/>
    <lineage>
        <taxon>Eukaryota</taxon>
        <taxon>Viridiplantae</taxon>
        <taxon>Streptophyta</taxon>
        <taxon>Embryophyta</taxon>
        <taxon>Tracheophyta</taxon>
        <taxon>Spermatophyta</taxon>
        <taxon>Magnoliopsida</taxon>
        <taxon>eudicotyledons</taxon>
        <taxon>Gunneridae</taxon>
        <taxon>Pentapetalae</taxon>
        <taxon>rosids</taxon>
        <taxon>fabids</taxon>
        <taxon>Rosales</taxon>
        <taxon>Rosaceae</taxon>
        <taxon>Amygdaloideae</taxon>
        <taxon>Maleae</taxon>
        <taxon>Malus</taxon>
    </lineage>
</organism>
<name>A0A540M8U8_MALBA</name>
<dbReference type="EMBL" id="VIEB01000324">
    <property type="protein sequence ID" value="TQD95155.1"/>
    <property type="molecule type" value="Genomic_DNA"/>
</dbReference>
<evidence type="ECO:0000313" key="2">
    <source>
        <dbReference type="Proteomes" id="UP000315295"/>
    </source>
</evidence>
<proteinExistence type="predicted"/>